<dbReference type="InterPro" id="IPR001478">
    <property type="entry name" value="PDZ"/>
</dbReference>
<evidence type="ECO:0000256" key="4">
    <source>
        <dbReference type="ARBA" id="ARBA00022825"/>
    </source>
</evidence>
<evidence type="ECO:0000313" key="7">
    <source>
        <dbReference type="EMBL" id="GAN79996.1"/>
    </source>
</evidence>
<comment type="similarity">
    <text evidence="1">Belongs to the peptidase S1C family.</text>
</comment>
<evidence type="ECO:0000256" key="1">
    <source>
        <dbReference type="ARBA" id="ARBA00010541"/>
    </source>
</evidence>
<evidence type="ECO:0000256" key="3">
    <source>
        <dbReference type="ARBA" id="ARBA00022801"/>
    </source>
</evidence>
<evidence type="ECO:0000256" key="5">
    <source>
        <dbReference type="SAM" id="SignalP"/>
    </source>
</evidence>
<dbReference type="OrthoDB" id="9758917at2"/>
<dbReference type="InterPro" id="IPR001940">
    <property type="entry name" value="Peptidase_S1C"/>
</dbReference>
<dbReference type="PRINTS" id="PR00834">
    <property type="entry name" value="PROTEASES2C"/>
</dbReference>
<dbReference type="SUPFAM" id="SSF50494">
    <property type="entry name" value="Trypsin-like serine proteases"/>
    <property type="match status" value="1"/>
</dbReference>
<accession>A0A0D6PF60</accession>
<gene>
    <name evidence="7" type="ORF">Aam_035_003</name>
</gene>
<keyword evidence="3" id="KW-0378">Hydrolase</keyword>
<dbReference type="Pfam" id="PF13180">
    <property type="entry name" value="PDZ_2"/>
    <property type="match status" value="1"/>
</dbReference>
<comment type="caution">
    <text evidence="7">The sequence shown here is derived from an EMBL/GenBank/DDBJ whole genome shotgun (WGS) entry which is preliminary data.</text>
</comment>
<dbReference type="SUPFAM" id="SSF50156">
    <property type="entry name" value="PDZ domain-like"/>
    <property type="match status" value="1"/>
</dbReference>
<dbReference type="AlphaFoldDB" id="A0A0D6PF60"/>
<dbReference type="InterPro" id="IPR009003">
    <property type="entry name" value="Peptidase_S1_PA"/>
</dbReference>
<dbReference type="STRING" id="1120923.SAMN02746095_02091"/>
<dbReference type="GO" id="GO:0006508">
    <property type="term" value="P:proteolysis"/>
    <property type="evidence" value="ECO:0007669"/>
    <property type="project" value="UniProtKB-KW"/>
</dbReference>
<name>A0A0D6PF60_9PROT</name>
<dbReference type="PANTHER" id="PTHR22939:SF129">
    <property type="entry name" value="SERINE PROTEASE HTRA2, MITOCHONDRIAL"/>
    <property type="match status" value="1"/>
</dbReference>
<dbReference type="EMBL" id="BANC01000035">
    <property type="protein sequence ID" value="GAN79996.1"/>
    <property type="molecule type" value="Genomic_DNA"/>
</dbReference>
<evidence type="ECO:0000313" key="8">
    <source>
        <dbReference type="Proteomes" id="UP000032668"/>
    </source>
</evidence>
<evidence type="ECO:0000256" key="2">
    <source>
        <dbReference type="ARBA" id="ARBA00022670"/>
    </source>
</evidence>
<dbReference type="GO" id="GO:0004252">
    <property type="term" value="F:serine-type endopeptidase activity"/>
    <property type="evidence" value="ECO:0007669"/>
    <property type="project" value="InterPro"/>
</dbReference>
<keyword evidence="4" id="KW-0720">Serine protease</keyword>
<reference evidence="7 8" key="1">
    <citation type="submission" date="2012-11" db="EMBL/GenBank/DDBJ databases">
        <title>Whole genome sequence of Acidocella aminolytica 101 = DSM 11237.</title>
        <authorList>
            <person name="Azuma Y."/>
            <person name="Higashiura N."/>
            <person name="Hirakawa H."/>
            <person name="Matsushita K."/>
        </authorList>
    </citation>
    <scope>NUCLEOTIDE SEQUENCE [LARGE SCALE GENOMIC DNA]</scope>
    <source>
        <strain evidence="8">101 / DSM 11237</strain>
    </source>
</reference>
<sequence length="340" mass="34373">MIWRSLLLGLFLVCPVVASAQFSLFQGAPHSLAPLVKQVAPSVVGITVTEASGNAAGKTAPVRGGKSTPPLTEAAGSGFIISADGMIVTNDHVIAGASEITVTLDNGEKFTAKLVGADDLTDIAVIRIHPSHPLKPAHWADSSKVQTGDWVLAAGNPFALGNSFTLGIVSAEGRDIGEGPFNHFLQLDAPINPGNSGGPAFNMEGGVIGINSAIVSPSGGSVGIGFAIPSNSAAPIVDQLMAHGMVARGWLGVSVADPTDGAPGALITGLEAGGPADRAGLVQSDIIVTVNGESISGADGLTRAIASMPPGRRVVLGIKRDAHIFHLPVTVGRRPAQIGE</sequence>
<dbReference type="PANTHER" id="PTHR22939">
    <property type="entry name" value="SERINE PROTEASE FAMILY S1C HTRA-RELATED"/>
    <property type="match status" value="1"/>
</dbReference>
<dbReference type="InterPro" id="IPR036034">
    <property type="entry name" value="PDZ_sf"/>
</dbReference>
<proteinExistence type="inferred from homology"/>
<keyword evidence="8" id="KW-1185">Reference proteome</keyword>
<protein>
    <submittedName>
        <fullName evidence="7">Endopeptidase DegP/Do</fullName>
    </submittedName>
</protein>
<keyword evidence="2" id="KW-0645">Protease</keyword>
<feature type="chain" id="PRO_5030005924" evidence="5">
    <location>
        <begin position="21"/>
        <end position="340"/>
    </location>
</feature>
<dbReference type="Gene3D" id="2.40.10.120">
    <property type="match status" value="1"/>
</dbReference>
<dbReference type="SMART" id="SM00228">
    <property type="entry name" value="PDZ"/>
    <property type="match status" value="1"/>
</dbReference>
<dbReference type="Proteomes" id="UP000032668">
    <property type="component" value="Unassembled WGS sequence"/>
</dbReference>
<evidence type="ECO:0000259" key="6">
    <source>
        <dbReference type="PROSITE" id="PS50106"/>
    </source>
</evidence>
<dbReference type="PROSITE" id="PS50106">
    <property type="entry name" value="PDZ"/>
    <property type="match status" value="1"/>
</dbReference>
<dbReference type="Pfam" id="PF13365">
    <property type="entry name" value="Trypsin_2"/>
    <property type="match status" value="1"/>
</dbReference>
<organism evidence="7 8">
    <name type="scientific">Acidocella aminolytica 101 = DSM 11237</name>
    <dbReference type="NCBI Taxonomy" id="1120923"/>
    <lineage>
        <taxon>Bacteria</taxon>
        <taxon>Pseudomonadati</taxon>
        <taxon>Pseudomonadota</taxon>
        <taxon>Alphaproteobacteria</taxon>
        <taxon>Acetobacterales</taxon>
        <taxon>Acidocellaceae</taxon>
        <taxon>Acidocella</taxon>
    </lineage>
</organism>
<dbReference type="Gene3D" id="2.30.42.10">
    <property type="match status" value="1"/>
</dbReference>
<feature type="domain" description="PDZ" evidence="6">
    <location>
        <begin position="248"/>
        <end position="297"/>
    </location>
</feature>
<feature type="signal peptide" evidence="5">
    <location>
        <begin position="1"/>
        <end position="20"/>
    </location>
</feature>
<dbReference type="RefSeq" id="WP_048878428.1">
    <property type="nucleotide sequence ID" value="NZ_BANC01000035.1"/>
</dbReference>
<keyword evidence="5" id="KW-0732">Signal</keyword>